<dbReference type="Proteomes" id="UP000034681">
    <property type="component" value="Unassembled WGS sequence"/>
</dbReference>
<protein>
    <submittedName>
        <fullName evidence="10">Aminotransferase</fullName>
    </submittedName>
</protein>
<keyword evidence="6" id="KW-0408">Iron</keyword>
<dbReference type="InterPro" id="IPR015421">
    <property type="entry name" value="PyrdxlP-dep_Trfase_major"/>
</dbReference>
<keyword evidence="10" id="KW-0032">Aminotransferase</keyword>
<reference evidence="10" key="1">
    <citation type="submission" date="2012-04" db="EMBL/GenBank/DDBJ databases">
        <authorList>
            <person name="Borisov I.G."/>
            <person name="Ivanikova N.V."/>
            <person name="Pinevich A.V."/>
        </authorList>
    </citation>
    <scope>NUCLEOTIDE SEQUENCE</scope>
    <source>
        <strain evidence="10">CALU 1027</strain>
    </source>
</reference>
<evidence type="ECO:0000256" key="3">
    <source>
        <dbReference type="ARBA" id="ARBA00022679"/>
    </source>
</evidence>
<gene>
    <name evidence="10" type="ORF">PROH_03845</name>
</gene>
<name>A0A0M2Q2H4_PROHO</name>
<evidence type="ECO:0000313" key="10">
    <source>
        <dbReference type="EMBL" id="KKJ01463.1"/>
    </source>
</evidence>
<evidence type="ECO:0000256" key="5">
    <source>
        <dbReference type="ARBA" id="ARBA00022898"/>
    </source>
</evidence>
<evidence type="ECO:0000259" key="9">
    <source>
        <dbReference type="Pfam" id="PF00266"/>
    </source>
</evidence>
<dbReference type="GO" id="GO:0031071">
    <property type="term" value="F:cysteine desulfurase activity"/>
    <property type="evidence" value="ECO:0007669"/>
    <property type="project" value="UniProtKB-EC"/>
</dbReference>
<dbReference type="RefSeq" id="WP_017714193.1">
    <property type="nucleotide sequence ID" value="NZ_KB235941.1"/>
</dbReference>
<keyword evidence="5" id="KW-0663">Pyridoxal phosphate</keyword>
<comment type="similarity">
    <text evidence="2">Belongs to the class-V pyridoxal-phosphate-dependent aminotransferase family. NifS/IscS subfamily.</text>
</comment>
<evidence type="ECO:0000256" key="4">
    <source>
        <dbReference type="ARBA" id="ARBA00022723"/>
    </source>
</evidence>
<dbReference type="Pfam" id="PF00266">
    <property type="entry name" value="Aminotran_5"/>
    <property type="match status" value="1"/>
</dbReference>
<evidence type="ECO:0000313" key="11">
    <source>
        <dbReference type="Proteomes" id="UP000034681"/>
    </source>
</evidence>
<comment type="caution">
    <text evidence="10">The sequence shown here is derived from an EMBL/GenBank/DDBJ whole genome shotgun (WGS) entry which is preliminary data.</text>
</comment>
<evidence type="ECO:0000256" key="2">
    <source>
        <dbReference type="ARBA" id="ARBA00006490"/>
    </source>
</evidence>
<dbReference type="Gene3D" id="3.40.640.10">
    <property type="entry name" value="Type I PLP-dependent aspartate aminotransferase-like (Major domain)"/>
    <property type="match status" value="1"/>
</dbReference>
<dbReference type="Gene3D" id="3.90.1150.10">
    <property type="entry name" value="Aspartate Aminotransferase, domain 1"/>
    <property type="match status" value="1"/>
</dbReference>
<comment type="cofactor">
    <cofactor evidence="1">
        <name>pyridoxal 5'-phosphate</name>
        <dbReference type="ChEBI" id="CHEBI:597326"/>
    </cofactor>
</comment>
<dbReference type="InterPro" id="IPR015424">
    <property type="entry name" value="PyrdxlP-dep_Trfase"/>
</dbReference>
<dbReference type="STRING" id="317619.GCA_000332315_04049"/>
<dbReference type="InterPro" id="IPR015422">
    <property type="entry name" value="PyrdxlP-dep_Trfase_small"/>
</dbReference>
<dbReference type="Gene3D" id="1.10.260.50">
    <property type="match status" value="1"/>
</dbReference>
<sequence>MIYLDYNASTPVDRRVADVMYHSLTTTVGNPSSVDHAWGDRATATIDSARHHLAQLLNTDPRTLVFTSGATESLNLAIHGTVQHLTRQGIRPRLAVTALEHKAVLEPCQTLAQADLVDLEILPVNGQGQLDLSQLEQCCHQGPHLLCTMAANNEIGTLNPMAEIAAIARRYQIPLLCDATQALGKIPLDLAAWGGTVLLACSAHKLYGPQGCGALVVPRTYALGSLFQGGNQQRGLRPGTLNLPGIVGFGEACRLRSLEMATDEARIATLRDRLTAQLQAQIPDLVIHGDRTPRLAGTLSLSIPGIPSTALLARLRHQLACSTGSACTSGSPAPSHVLRALGLSAVHLNSALRLSLGKFTTIPELDHAATLLIQTITHIKALN</sequence>
<dbReference type="eggNOG" id="COG1104">
    <property type="taxonomic scope" value="Bacteria"/>
</dbReference>
<dbReference type="SUPFAM" id="SSF53383">
    <property type="entry name" value="PLP-dependent transferases"/>
    <property type="match status" value="1"/>
</dbReference>
<feature type="domain" description="Aminotransferase class V" evidence="9">
    <location>
        <begin position="2"/>
        <end position="366"/>
    </location>
</feature>
<dbReference type="EMBL" id="AJTX02000002">
    <property type="protein sequence ID" value="KKJ01463.1"/>
    <property type="molecule type" value="Genomic_DNA"/>
</dbReference>
<comment type="catalytic activity">
    <reaction evidence="8">
        <text>(sulfur carrier)-H + L-cysteine = (sulfur carrier)-SH + L-alanine</text>
        <dbReference type="Rhea" id="RHEA:43892"/>
        <dbReference type="Rhea" id="RHEA-COMP:14737"/>
        <dbReference type="Rhea" id="RHEA-COMP:14739"/>
        <dbReference type="ChEBI" id="CHEBI:29917"/>
        <dbReference type="ChEBI" id="CHEBI:35235"/>
        <dbReference type="ChEBI" id="CHEBI:57972"/>
        <dbReference type="ChEBI" id="CHEBI:64428"/>
        <dbReference type="EC" id="2.8.1.7"/>
    </reaction>
</comment>
<dbReference type="PIRSF" id="PIRSF005572">
    <property type="entry name" value="NifS"/>
    <property type="match status" value="1"/>
</dbReference>
<keyword evidence="3" id="KW-0808">Transferase</keyword>
<proteinExistence type="inferred from homology"/>
<dbReference type="GO" id="GO:0046872">
    <property type="term" value="F:metal ion binding"/>
    <property type="evidence" value="ECO:0007669"/>
    <property type="project" value="UniProtKB-KW"/>
</dbReference>
<evidence type="ECO:0000256" key="6">
    <source>
        <dbReference type="ARBA" id="ARBA00023004"/>
    </source>
</evidence>
<dbReference type="InterPro" id="IPR000192">
    <property type="entry name" value="Aminotrans_V_dom"/>
</dbReference>
<dbReference type="OrthoDB" id="9808002at2"/>
<keyword evidence="4" id="KW-0479">Metal-binding</keyword>
<keyword evidence="7" id="KW-0411">Iron-sulfur</keyword>
<dbReference type="AlphaFoldDB" id="A0A0M2Q2H4"/>
<dbReference type="PANTHER" id="PTHR11601">
    <property type="entry name" value="CYSTEINE DESULFURYLASE FAMILY MEMBER"/>
    <property type="match status" value="1"/>
</dbReference>
<accession>A0A0M2Q2H4</accession>
<evidence type="ECO:0000256" key="8">
    <source>
        <dbReference type="ARBA" id="ARBA00050776"/>
    </source>
</evidence>
<organism evidence="10 11">
    <name type="scientific">Prochlorothrix hollandica PCC 9006 = CALU 1027</name>
    <dbReference type="NCBI Taxonomy" id="317619"/>
    <lineage>
        <taxon>Bacteria</taxon>
        <taxon>Bacillati</taxon>
        <taxon>Cyanobacteriota</taxon>
        <taxon>Cyanophyceae</taxon>
        <taxon>Prochlorotrichales</taxon>
        <taxon>Prochlorotrichaceae</taxon>
        <taxon>Prochlorothrix</taxon>
    </lineage>
</organism>
<dbReference type="GO" id="GO:0008483">
    <property type="term" value="F:transaminase activity"/>
    <property type="evidence" value="ECO:0007669"/>
    <property type="project" value="UniProtKB-KW"/>
</dbReference>
<dbReference type="InterPro" id="IPR016454">
    <property type="entry name" value="Cysteine_dSase"/>
</dbReference>
<dbReference type="GO" id="GO:0051536">
    <property type="term" value="F:iron-sulfur cluster binding"/>
    <property type="evidence" value="ECO:0007669"/>
    <property type="project" value="UniProtKB-KW"/>
</dbReference>
<evidence type="ECO:0000256" key="1">
    <source>
        <dbReference type="ARBA" id="ARBA00001933"/>
    </source>
</evidence>
<keyword evidence="11" id="KW-1185">Reference proteome</keyword>
<evidence type="ECO:0000256" key="7">
    <source>
        <dbReference type="ARBA" id="ARBA00023014"/>
    </source>
</evidence>
<dbReference type="PANTHER" id="PTHR11601:SF34">
    <property type="entry name" value="CYSTEINE DESULFURASE"/>
    <property type="match status" value="1"/>
</dbReference>